<keyword evidence="4 12" id="KW-0812">Transmembrane</keyword>
<evidence type="ECO:0000313" key="14">
    <source>
        <dbReference type="EMBL" id="KKK69308.1"/>
    </source>
</evidence>
<keyword evidence="8" id="KW-1278">Translocase</keyword>
<evidence type="ECO:0000256" key="9">
    <source>
        <dbReference type="ARBA" id="ARBA00022989"/>
    </source>
</evidence>
<feature type="domain" description="P-type ATPase A" evidence="13">
    <location>
        <begin position="191"/>
        <end position="291"/>
    </location>
</feature>
<dbReference type="EMBL" id="LAZR01058712">
    <property type="protein sequence ID" value="KKK69308.1"/>
    <property type="molecule type" value="Genomic_DNA"/>
</dbReference>
<evidence type="ECO:0000256" key="7">
    <source>
        <dbReference type="ARBA" id="ARBA00022840"/>
    </source>
</evidence>
<evidence type="ECO:0000256" key="12">
    <source>
        <dbReference type="SAM" id="Phobius"/>
    </source>
</evidence>
<dbReference type="FunFam" id="2.70.150.10:FF:000020">
    <property type="entry name" value="Copper-exporting P-type ATPase A"/>
    <property type="match status" value="1"/>
</dbReference>
<evidence type="ECO:0000256" key="6">
    <source>
        <dbReference type="ARBA" id="ARBA00022741"/>
    </source>
</evidence>
<keyword evidence="9 12" id="KW-1133">Transmembrane helix</keyword>
<dbReference type="NCBIfam" id="TIGR01494">
    <property type="entry name" value="ATPase_P-type"/>
    <property type="match status" value="1"/>
</dbReference>
<dbReference type="Gene3D" id="2.70.150.10">
    <property type="entry name" value="Calcium-transporting ATPase, cytoplasmic transduction domain A"/>
    <property type="match status" value="1"/>
</dbReference>
<accession>A0A0F8XK62</accession>
<evidence type="ECO:0000256" key="3">
    <source>
        <dbReference type="ARBA" id="ARBA00022475"/>
    </source>
</evidence>
<organism evidence="14">
    <name type="scientific">marine sediment metagenome</name>
    <dbReference type="NCBI Taxonomy" id="412755"/>
    <lineage>
        <taxon>unclassified sequences</taxon>
        <taxon>metagenomes</taxon>
        <taxon>ecological metagenomes</taxon>
    </lineage>
</organism>
<keyword evidence="10 12" id="KW-0472">Membrane</keyword>
<dbReference type="InterPro" id="IPR059000">
    <property type="entry name" value="ATPase_P-type_domA"/>
</dbReference>
<dbReference type="InterPro" id="IPR008250">
    <property type="entry name" value="ATPase_P-typ_transduc_dom_A_sf"/>
</dbReference>
<feature type="region of interest" description="Disordered" evidence="11">
    <location>
        <begin position="26"/>
        <end position="51"/>
    </location>
</feature>
<evidence type="ECO:0000259" key="13">
    <source>
        <dbReference type="Pfam" id="PF00122"/>
    </source>
</evidence>
<evidence type="ECO:0000256" key="10">
    <source>
        <dbReference type="ARBA" id="ARBA00023136"/>
    </source>
</evidence>
<keyword evidence="7" id="KW-0067">ATP-binding</keyword>
<dbReference type="GO" id="GO:0016887">
    <property type="term" value="F:ATP hydrolysis activity"/>
    <property type="evidence" value="ECO:0007669"/>
    <property type="project" value="InterPro"/>
</dbReference>
<dbReference type="Pfam" id="PF00122">
    <property type="entry name" value="E1-E2_ATPase"/>
    <property type="match status" value="1"/>
</dbReference>
<dbReference type="PANTHER" id="PTHR43520:SF8">
    <property type="entry name" value="P-TYPE CU(+) TRANSPORTER"/>
    <property type="match status" value="1"/>
</dbReference>
<evidence type="ECO:0000256" key="1">
    <source>
        <dbReference type="ARBA" id="ARBA00004651"/>
    </source>
</evidence>
<feature type="transmembrane region" description="Helical" evidence="12">
    <location>
        <begin position="127"/>
        <end position="149"/>
    </location>
</feature>
<dbReference type="InterPro" id="IPR001757">
    <property type="entry name" value="P_typ_ATPase"/>
</dbReference>
<dbReference type="GO" id="GO:0005524">
    <property type="term" value="F:ATP binding"/>
    <property type="evidence" value="ECO:0007669"/>
    <property type="project" value="UniProtKB-KW"/>
</dbReference>
<gene>
    <name evidence="14" type="ORF">LCGC14_2935340</name>
</gene>
<evidence type="ECO:0000256" key="8">
    <source>
        <dbReference type="ARBA" id="ARBA00022967"/>
    </source>
</evidence>
<dbReference type="SUPFAM" id="SSF81653">
    <property type="entry name" value="Calcium ATPase, transduction domain A"/>
    <property type="match status" value="1"/>
</dbReference>
<feature type="compositionally biased region" description="Basic and acidic residues" evidence="11">
    <location>
        <begin position="28"/>
        <end position="51"/>
    </location>
</feature>
<evidence type="ECO:0000256" key="4">
    <source>
        <dbReference type="ARBA" id="ARBA00022692"/>
    </source>
</evidence>
<keyword evidence="6" id="KW-0547">Nucleotide-binding</keyword>
<dbReference type="GO" id="GO:0005886">
    <property type="term" value="C:plasma membrane"/>
    <property type="evidence" value="ECO:0007669"/>
    <property type="project" value="UniProtKB-SubCell"/>
</dbReference>
<feature type="transmembrane region" description="Helical" evidence="12">
    <location>
        <begin position="96"/>
        <end position="115"/>
    </location>
</feature>
<evidence type="ECO:0000256" key="11">
    <source>
        <dbReference type="SAM" id="MobiDB-lite"/>
    </source>
</evidence>
<comment type="caution">
    <text evidence="14">The sequence shown here is derived from an EMBL/GenBank/DDBJ whole genome shotgun (WGS) entry which is preliminary data.</text>
</comment>
<sequence length="299" mass="32808">MKKHQPNNGTQQEMHHQDASTAIESEEMGDHKHSAGHKGHEQHQHQDHASHHAHMVADFRKRFWVSLLLTGPVLALSPLIQRLLGLEQVISFPGDLYVLFALSTAVFFYGGYPFLKGLFQELRSKQPGMMTLIALAITTAYTYSSAVVFGVTGKVFFWELVTLVDIMLLGHWIEMRSVLGASRALEELAKLMPSEAHKIMADGSSQDVPLEDLRVGDRVLVKPGEKLPVDGEVVDGETSVNEAMLTGESKPVVKKAGSQVIGGSINGEGSLTVEIKKTGKDSYLSQVIDLVRQAQESKS</sequence>
<evidence type="ECO:0000256" key="2">
    <source>
        <dbReference type="ARBA" id="ARBA00006024"/>
    </source>
</evidence>
<protein>
    <recommendedName>
        <fullName evidence="13">P-type ATPase A domain-containing protein</fullName>
    </recommendedName>
</protein>
<dbReference type="PANTHER" id="PTHR43520">
    <property type="entry name" value="ATP7, ISOFORM B"/>
    <property type="match status" value="1"/>
</dbReference>
<dbReference type="GO" id="GO:0005507">
    <property type="term" value="F:copper ion binding"/>
    <property type="evidence" value="ECO:0007669"/>
    <property type="project" value="TreeGrafter"/>
</dbReference>
<keyword evidence="3" id="KW-1003">Cell membrane</keyword>
<comment type="similarity">
    <text evidence="2">Belongs to the cation transport ATPase (P-type) (TC 3.A.3) family. Type IB subfamily.</text>
</comment>
<reference evidence="14" key="1">
    <citation type="journal article" date="2015" name="Nature">
        <title>Complex archaea that bridge the gap between prokaryotes and eukaryotes.</title>
        <authorList>
            <person name="Spang A."/>
            <person name="Saw J.H."/>
            <person name="Jorgensen S.L."/>
            <person name="Zaremba-Niedzwiedzka K."/>
            <person name="Martijn J."/>
            <person name="Lind A.E."/>
            <person name="van Eijk R."/>
            <person name="Schleper C."/>
            <person name="Guy L."/>
            <person name="Ettema T.J."/>
        </authorList>
    </citation>
    <scope>NUCLEOTIDE SEQUENCE</scope>
</reference>
<name>A0A0F8XK62_9ZZZZ</name>
<feature type="non-terminal residue" evidence="14">
    <location>
        <position position="299"/>
    </location>
</feature>
<keyword evidence="5" id="KW-0479">Metal-binding</keyword>
<dbReference type="AlphaFoldDB" id="A0A0F8XK62"/>
<feature type="transmembrane region" description="Helical" evidence="12">
    <location>
        <begin position="63"/>
        <end position="84"/>
    </location>
</feature>
<dbReference type="GO" id="GO:0043682">
    <property type="term" value="F:P-type divalent copper transporter activity"/>
    <property type="evidence" value="ECO:0007669"/>
    <property type="project" value="TreeGrafter"/>
</dbReference>
<dbReference type="GO" id="GO:0055070">
    <property type="term" value="P:copper ion homeostasis"/>
    <property type="evidence" value="ECO:0007669"/>
    <property type="project" value="TreeGrafter"/>
</dbReference>
<comment type="subcellular location">
    <subcellularLocation>
        <location evidence="1">Cell membrane</location>
        <topology evidence="1">Multi-pass membrane protein</topology>
    </subcellularLocation>
</comment>
<proteinExistence type="inferred from homology"/>
<evidence type="ECO:0000256" key="5">
    <source>
        <dbReference type="ARBA" id="ARBA00022723"/>
    </source>
</evidence>